<reference evidence="1 2" key="1">
    <citation type="journal article" date="2013" name="Genome Announc.">
        <title>Complete Genome Sequence of Burkholderia sp. Strain RPE64, Bacterial Symbiont of the Bean Bug Riptortus pedestris.</title>
        <authorList>
            <person name="Shibata T.F."/>
            <person name="Maeda T."/>
            <person name="Nikoh N."/>
            <person name="Yamaguchi K."/>
            <person name="Oshima K."/>
            <person name="Hattori M."/>
            <person name="Nishiyama T."/>
            <person name="Hasebe M."/>
            <person name="Fukatsu T."/>
            <person name="Kikuchi Y."/>
            <person name="Shigenobu S."/>
        </authorList>
    </citation>
    <scope>NUCLEOTIDE SEQUENCE [LARGE SCALE GENOMIC DNA]</scope>
</reference>
<keyword evidence="2" id="KW-1185">Reference proteome</keyword>
<reference evidence="1 2" key="2">
    <citation type="journal article" date="2018" name="Int. J. Syst. Evol. Microbiol.">
        <title>Burkholderia insecticola sp. nov., a gut symbiotic bacterium of the bean bug Riptortus pedestris.</title>
        <authorList>
            <person name="Takeshita K."/>
            <person name="Tamaki H."/>
            <person name="Ohbayashi T."/>
            <person name="Meng X.-Y."/>
            <person name="Sone T."/>
            <person name="Mitani Y."/>
            <person name="Peeters C."/>
            <person name="Kikuchi Y."/>
            <person name="Vandamme P."/>
        </authorList>
    </citation>
    <scope>NUCLEOTIDE SEQUENCE [LARGE SCALE GENOMIC DNA]</scope>
    <source>
        <strain evidence="1">RPE64</strain>
    </source>
</reference>
<sequence>MRIAPIPDINQYRRSNGWKVKDSIKRIVRFLDTACAAALNVARETRSTHFVKR</sequence>
<dbReference type="PATRIC" id="fig|758793.3.peg.4264"/>
<accession>R4WN03</accession>
<dbReference type="AlphaFoldDB" id="R4WN03"/>
<name>R4WN03_9BURK</name>
<dbReference type="EMBL" id="AP013059">
    <property type="protein sequence ID" value="BAN26018.1"/>
    <property type="molecule type" value="Genomic_DNA"/>
</dbReference>
<organism evidence="1 2">
    <name type="scientific">Caballeronia insecticola</name>
    <dbReference type="NCBI Taxonomy" id="758793"/>
    <lineage>
        <taxon>Bacteria</taxon>
        <taxon>Pseudomonadati</taxon>
        <taxon>Pseudomonadota</taxon>
        <taxon>Betaproteobacteria</taxon>
        <taxon>Burkholderiales</taxon>
        <taxon>Burkholderiaceae</taxon>
        <taxon>Caballeronia</taxon>
    </lineage>
</organism>
<dbReference type="KEGG" id="buo:BRPE64_BCDS13570"/>
<protein>
    <submittedName>
        <fullName evidence="1">Uncharacterized protein</fullName>
    </submittedName>
</protein>
<dbReference type="HOGENOM" id="CLU_3059341_0_0_4"/>
<evidence type="ECO:0000313" key="2">
    <source>
        <dbReference type="Proteomes" id="UP000013966"/>
    </source>
</evidence>
<gene>
    <name evidence="1" type="ORF">BRPE64_BCDS13570</name>
</gene>
<proteinExistence type="predicted"/>
<evidence type="ECO:0000313" key="1">
    <source>
        <dbReference type="EMBL" id="BAN26018.1"/>
    </source>
</evidence>
<dbReference type="Proteomes" id="UP000013966">
    <property type="component" value="Chromosome 2"/>
</dbReference>